<reference evidence="4 5" key="1">
    <citation type="journal article" date="2013" name="Nature">
        <title>The genomes of four tapeworm species reveal adaptations to parasitism.</title>
        <authorList>
            <person name="Tsai I.J."/>
            <person name="Zarowiecki M."/>
            <person name="Holroyd N."/>
            <person name="Garciarrubio A."/>
            <person name="Sanchez-Flores A."/>
            <person name="Brooks K.L."/>
            <person name="Tracey A."/>
            <person name="Bobes R.J."/>
            <person name="Fragoso G."/>
            <person name="Sciutto E."/>
            <person name="Aslett M."/>
            <person name="Beasley H."/>
            <person name="Bennett H.M."/>
            <person name="Cai J."/>
            <person name="Camicia F."/>
            <person name="Clark R."/>
            <person name="Cucher M."/>
            <person name="De Silva N."/>
            <person name="Day T.A."/>
            <person name="Deplazes P."/>
            <person name="Estrada K."/>
            <person name="Fernandez C."/>
            <person name="Holland P.W."/>
            <person name="Hou J."/>
            <person name="Hu S."/>
            <person name="Huckvale T."/>
            <person name="Hung S.S."/>
            <person name="Kamenetzky L."/>
            <person name="Keane J.A."/>
            <person name="Kiss F."/>
            <person name="Koziol U."/>
            <person name="Lambert O."/>
            <person name="Liu K."/>
            <person name="Luo X."/>
            <person name="Luo Y."/>
            <person name="Macchiaroli N."/>
            <person name="Nichol S."/>
            <person name="Paps J."/>
            <person name="Parkinson J."/>
            <person name="Pouchkina-Stantcheva N."/>
            <person name="Riddiford N."/>
            <person name="Rosenzvit M."/>
            <person name="Salinas G."/>
            <person name="Wasmuth J.D."/>
            <person name="Zamanian M."/>
            <person name="Zheng Y."/>
            <person name="Cai X."/>
            <person name="Soberon X."/>
            <person name="Olson P.D."/>
            <person name="Laclette J.P."/>
            <person name="Brehm K."/>
            <person name="Berriman M."/>
            <person name="Garciarrubio A."/>
            <person name="Bobes R.J."/>
            <person name="Fragoso G."/>
            <person name="Sanchez-Flores A."/>
            <person name="Estrada K."/>
            <person name="Cevallos M.A."/>
            <person name="Morett E."/>
            <person name="Gonzalez V."/>
            <person name="Portillo T."/>
            <person name="Ochoa-Leyva A."/>
            <person name="Jose M.V."/>
            <person name="Sciutto E."/>
            <person name="Landa A."/>
            <person name="Jimenez L."/>
            <person name="Valdes V."/>
            <person name="Carrero J.C."/>
            <person name="Larralde C."/>
            <person name="Morales-Montor J."/>
            <person name="Limon-Lason J."/>
            <person name="Soberon X."/>
            <person name="Laclette J.P."/>
        </authorList>
    </citation>
    <scope>NUCLEOTIDE SEQUENCE [LARGE SCALE GENOMIC DNA]</scope>
</reference>
<dbReference type="OrthoDB" id="10253041at2759"/>
<dbReference type="Pfam" id="PF18027">
    <property type="entry name" value="Pepdidase_M14_N"/>
    <property type="match status" value="1"/>
</dbReference>
<dbReference type="GO" id="GO:0004180">
    <property type="term" value="F:carboxypeptidase activity"/>
    <property type="evidence" value="ECO:0007669"/>
    <property type="project" value="UniProtKB-KW"/>
</dbReference>
<comment type="cofactor">
    <cofactor evidence="1">
        <name>Zn(2+)</name>
        <dbReference type="ChEBI" id="CHEBI:29105"/>
    </cofactor>
</comment>
<dbReference type="Proteomes" id="UP000492820">
    <property type="component" value="Unassembled WGS sequence"/>
</dbReference>
<proteinExistence type="predicted"/>
<evidence type="ECO:0000313" key="6">
    <source>
        <dbReference type="WBParaSite" id="EgrG_000261800"/>
    </source>
</evidence>
<evidence type="ECO:0000259" key="3">
    <source>
        <dbReference type="Pfam" id="PF18027"/>
    </source>
</evidence>
<dbReference type="AlphaFoldDB" id="A0A068WW98"/>
<feature type="region of interest" description="Disordered" evidence="2">
    <location>
        <begin position="403"/>
        <end position="488"/>
    </location>
</feature>
<reference evidence="6" key="3">
    <citation type="submission" date="2020-10" db="UniProtKB">
        <authorList>
            <consortium name="WormBaseParasite"/>
        </authorList>
    </citation>
    <scope>IDENTIFICATION</scope>
</reference>
<dbReference type="SUPFAM" id="SSF53187">
    <property type="entry name" value="Zn-dependent exopeptidases"/>
    <property type="match status" value="1"/>
</dbReference>
<dbReference type="EMBL" id="LK028598">
    <property type="protein sequence ID" value="CDS24120.1"/>
    <property type="molecule type" value="Genomic_DNA"/>
</dbReference>
<sequence length="488" mass="56274">MREKVLSKLEHLFVRRPMGEVEDNAAFRQPIVVFDSDSSPPMEVRIRRADVLKEEGLLIFESRFESGNLKQARRIGTYEYELVLTPDLVTESHVQWYFFQLAGAQCGVEYTFRIVNLLKSKRLVKSGEKILFHSKKLAEKTGNGWTRVGTDSRLREESEVRKKSGPEEGHYLLRINLENGDVIFCDFHGHSQAFNAFIYGTDSEYRSVSVGGLIEPPKTYLTNPKQYLVDRMIPFLISKQPWREGCARISLWRLFKLTHCFTMETSLFGTNLEPGSSLRYFDRGDLQALGQSVVLALLEFHKIQSNETRFTETLIEMGKAMLQEMMLNRIVAMRTKNSLKSSNPRQLEINKELENNIHSVDDFASAFYEYGDLLVEGEEVESSSASDASSIRDYDFITEESQNMEEGENYAPVMQRKRRRRKHRKCRRRRKNRRRRLALQKSASENKPKADSQSEHQPNGPIESGRVERRSSSKRVSSGPQPVLANLP</sequence>
<keyword evidence="4" id="KW-0378">Hydrolase</keyword>
<evidence type="ECO:0000313" key="5">
    <source>
        <dbReference type="Proteomes" id="UP000492820"/>
    </source>
</evidence>
<dbReference type="InterPro" id="IPR050821">
    <property type="entry name" value="Cytosolic_carboxypeptidase"/>
</dbReference>
<dbReference type="InterPro" id="IPR040626">
    <property type="entry name" value="Pepdidase_M14_N"/>
</dbReference>
<evidence type="ECO:0000313" key="4">
    <source>
        <dbReference type="EMBL" id="CDS24120.1"/>
    </source>
</evidence>
<dbReference type="Gene3D" id="2.60.40.3120">
    <property type="match status" value="1"/>
</dbReference>
<evidence type="ECO:0000256" key="2">
    <source>
        <dbReference type="SAM" id="MobiDB-lite"/>
    </source>
</evidence>
<protein>
    <submittedName>
        <fullName evidence="4 6">Cytosolic carboxypeptidase 2</fullName>
    </submittedName>
</protein>
<keyword evidence="4" id="KW-0121">Carboxypeptidase</keyword>
<feature type="compositionally biased region" description="Basic and acidic residues" evidence="2">
    <location>
        <begin position="444"/>
        <end position="454"/>
    </location>
</feature>
<organism evidence="4">
    <name type="scientific">Echinococcus granulosus</name>
    <name type="common">Hydatid tapeworm</name>
    <dbReference type="NCBI Taxonomy" id="6210"/>
    <lineage>
        <taxon>Eukaryota</taxon>
        <taxon>Metazoa</taxon>
        <taxon>Spiralia</taxon>
        <taxon>Lophotrochozoa</taxon>
        <taxon>Platyhelminthes</taxon>
        <taxon>Cestoda</taxon>
        <taxon>Eucestoda</taxon>
        <taxon>Cyclophyllidea</taxon>
        <taxon>Taeniidae</taxon>
        <taxon>Echinococcus</taxon>
        <taxon>Echinococcus granulosus group</taxon>
    </lineage>
</organism>
<keyword evidence="4" id="KW-0645">Protease</keyword>
<accession>A0A068WW98</accession>
<feature type="domain" description="Cytosolic carboxypeptidase N-terminal" evidence="3">
    <location>
        <begin position="60"/>
        <end position="151"/>
    </location>
</feature>
<reference evidence="4" key="2">
    <citation type="submission" date="2014-06" db="EMBL/GenBank/DDBJ databases">
        <authorList>
            <person name="Aslett M."/>
        </authorList>
    </citation>
    <scope>NUCLEOTIDE SEQUENCE</scope>
</reference>
<dbReference type="PANTHER" id="PTHR12756">
    <property type="entry name" value="CYTOSOLIC CARBOXYPEPTIDASE"/>
    <property type="match status" value="1"/>
</dbReference>
<name>A0A068WW98_ECHGR</name>
<feature type="compositionally biased region" description="Basic residues" evidence="2">
    <location>
        <begin position="415"/>
        <end position="438"/>
    </location>
</feature>
<evidence type="ECO:0000256" key="1">
    <source>
        <dbReference type="ARBA" id="ARBA00001947"/>
    </source>
</evidence>
<gene>
    <name evidence="4" type="ORF">EgrG_000261800</name>
</gene>
<dbReference type="WBParaSite" id="EgrG_000261800">
    <property type="protein sequence ID" value="EgrG_000261800"/>
    <property type="gene ID" value="EgrG_000261800"/>
</dbReference>
<dbReference type="PANTHER" id="PTHR12756:SF45">
    <property type="entry name" value="CYTOSOLIC CARBOXYPEPTIDASE NNA1"/>
    <property type="match status" value="1"/>
</dbReference>